<gene>
    <name evidence="2" type="ORF">JCM17846_12900</name>
</gene>
<dbReference type="Pfam" id="PF03886">
    <property type="entry name" value="ABC_trans_aux"/>
    <property type="match status" value="1"/>
</dbReference>
<dbReference type="EMBL" id="BKCN01000005">
    <property type="protein sequence ID" value="GER03608.1"/>
    <property type="molecule type" value="Genomic_DNA"/>
</dbReference>
<feature type="domain" description="ABC-type transport auxiliary lipoprotein component" evidence="1">
    <location>
        <begin position="72"/>
        <end position="216"/>
    </location>
</feature>
<dbReference type="RefSeq" id="WP_052371101.1">
    <property type="nucleotide sequence ID" value="NZ_BKCN01000005.1"/>
</dbReference>
<evidence type="ECO:0000313" key="3">
    <source>
        <dbReference type="Proteomes" id="UP000324996"/>
    </source>
</evidence>
<accession>A0A5A7N691</accession>
<name>A0A5A7N691_9PROT</name>
<dbReference type="SUPFAM" id="SSF159594">
    <property type="entry name" value="XCC0632-like"/>
    <property type="match status" value="1"/>
</dbReference>
<keyword evidence="3" id="KW-1185">Reference proteome</keyword>
<protein>
    <recommendedName>
        <fullName evidence="1">ABC-type transport auxiliary lipoprotein component domain-containing protein</fullName>
    </recommendedName>
</protein>
<proteinExistence type="predicted"/>
<dbReference type="Gene3D" id="3.40.50.10610">
    <property type="entry name" value="ABC-type transport auxiliary lipoprotein component"/>
    <property type="match status" value="1"/>
</dbReference>
<dbReference type="Proteomes" id="UP000324996">
    <property type="component" value="Unassembled WGS sequence"/>
</dbReference>
<organism evidence="2 3">
    <name type="scientific">Iodidimonas nitroreducens</name>
    <dbReference type="NCBI Taxonomy" id="1236968"/>
    <lineage>
        <taxon>Bacteria</taxon>
        <taxon>Pseudomonadati</taxon>
        <taxon>Pseudomonadota</taxon>
        <taxon>Alphaproteobacteria</taxon>
        <taxon>Iodidimonadales</taxon>
        <taxon>Iodidimonadaceae</taxon>
        <taxon>Iodidimonas</taxon>
    </lineage>
</organism>
<sequence length="233" mass="25189">MIMGILGHHEKDLGKRHRHGLSSAKGLARLFMGLGIMAGLSGCGGLVNLGPSGPPLAIYGLDPLPLLSDERGGVPLIYIEEPQLSGALDTVRIAISRDNRRFEYLADARWEERTPQLLQRYLARSIDNGPALDAVGNFNIDLPVDYRLRMDLRRFDAHRTSDGLTIEITLLASLVDALSSDLLGSRHFKASHPAASNQPDDIVAAYNAALDEMTKDLSSWIAGAVETARGAPA</sequence>
<dbReference type="InterPro" id="IPR005586">
    <property type="entry name" value="ABC_trans_aux"/>
</dbReference>
<reference evidence="2 3" key="1">
    <citation type="submission" date="2019-09" db="EMBL/GenBank/DDBJ databases">
        <title>NBRP : Genome information of microbial organism related human and environment.</title>
        <authorList>
            <person name="Hattori M."/>
            <person name="Oshima K."/>
            <person name="Inaba H."/>
            <person name="Suda W."/>
            <person name="Sakamoto M."/>
            <person name="Iino T."/>
            <person name="Kitahara M."/>
            <person name="Oshida Y."/>
            <person name="Iida T."/>
            <person name="Kudo T."/>
            <person name="Itoh T."/>
            <person name="Ohkuma M."/>
        </authorList>
    </citation>
    <scope>NUCLEOTIDE SEQUENCE [LARGE SCALE GENOMIC DNA]</scope>
    <source>
        <strain evidence="2 3">Q-1</strain>
    </source>
</reference>
<evidence type="ECO:0000259" key="1">
    <source>
        <dbReference type="Pfam" id="PF03886"/>
    </source>
</evidence>
<evidence type="ECO:0000313" key="2">
    <source>
        <dbReference type="EMBL" id="GER03608.1"/>
    </source>
</evidence>
<dbReference type="AlphaFoldDB" id="A0A5A7N691"/>
<comment type="caution">
    <text evidence="2">The sequence shown here is derived from an EMBL/GenBank/DDBJ whole genome shotgun (WGS) entry which is preliminary data.</text>
</comment>